<feature type="compositionally biased region" description="Basic residues" evidence="1">
    <location>
        <begin position="27"/>
        <end position="37"/>
    </location>
</feature>
<comment type="caution">
    <text evidence="2">The sequence shown here is derived from an EMBL/GenBank/DDBJ whole genome shotgun (WGS) entry which is preliminary data.</text>
</comment>
<evidence type="ECO:0000256" key="1">
    <source>
        <dbReference type="SAM" id="MobiDB-lite"/>
    </source>
</evidence>
<dbReference type="OrthoDB" id="1932806at2759"/>
<accession>A0A835M910</accession>
<name>A0A835M910_9MAGN</name>
<dbReference type="AlphaFoldDB" id="A0A835M910"/>
<evidence type="ECO:0000313" key="2">
    <source>
        <dbReference type="EMBL" id="KAF9618219.1"/>
    </source>
</evidence>
<dbReference type="Proteomes" id="UP000631114">
    <property type="component" value="Unassembled WGS sequence"/>
</dbReference>
<organism evidence="2 3">
    <name type="scientific">Coptis chinensis</name>
    <dbReference type="NCBI Taxonomy" id="261450"/>
    <lineage>
        <taxon>Eukaryota</taxon>
        <taxon>Viridiplantae</taxon>
        <taxon>Streptophyta</taxon>
        <taxon>Embryophyta</taxon>
        <taxon>Tracheophyta</taxon>
        <taxon>Spermatophyta</taxon>
        <taxon>Magnoliopsida</taxon>
        <taxon>Ranunculales</taxon>
        <taxon>Ranunculaceae</taxon>
        <taxon>Coptidoideae</taxon>
        <taxon>Coptis</taxon>
    </lineage>
</organism>
<gene>
    <name evidence="2" type="ORF">IFM89_000854</name>
</gene>
<reference evidence="2 3" key="1">
    <citation type="submission" date="2020-10" db="EMBL/GenBank/DDBJ databases">
        <title>The Coptis chinensis genome and diversification of protoberbering-type alkaloids.</title>
        <authorList>
            <person name="Wang B."/>
            <person name="Shu S."/>
            <person name="Song C."/>
            <person name="Liu Y."/>
        </authorList>
    </citation>
    <scope>NUCLEOTIDE SEQUENCE [LARGE SCALE GENOMIC DNA]</scope>
    <source>
        <strain evidence="2">HL-2020</strain>
        <tissue evidence="2">Leaf</tissue>
    </source>
</reference>
<evidence type="ECO:0000313" key="3">
    <source>
        <dbReference type="Proteomes" id="UP000631114"/>
    </source>
</evidence>
<sequence length="250" mass="28232">MDILAAGVNKAKEGGSVGRGGFSTRGRGGRGKGRGNFRGRGGGRFGQRGEDQQDEDEDEDEFSVGDNAAGERLAQELGPELTAKLDRVIDDYVEVILPDPEEDAFDEAEDYNMKIECEPEYMVEFDNPDIDEKPPMPLRDVLEKVKPFMMAYEGIKDQAEWEEVVEEVMSTVPHMKQVVDQYCGPDRVTAKQQQQELERVAKTLPDNVPSSVKRYTDRAVLSLQSNPGWGWDKKCQFMDKLVWEVSQQYK</sequence>
<protein>
    <submittedName>
        <fullName evidence="2">Uncharacterized protein</fullName>
    </submittedName>
</protein>
<dbReference type="EMBL" id="JADFTS010000002">
    <property type="protein sequence ID" value="KAF9618219.1"/>
    <property type="molecule type" value="Genomic_DNA"/>
</dbReference>
<feature type="region of interest" description="Disordered" evidence="1">
    <location>
        <begin position="1"/>
        <end position="79"/>
    </location>
</feature>
<feature type="compositionally biased region" description="Acidic residues" evidence="1">
    <location>
        <begin position="52"/>
        <end position="63"/>
    </location>
</feature>
<keyword evidence="3" id="KW-1185">Reference proteome</keyword>
<dbReference type="PANTHER" id="PTHR47911">
    <property type="entry name" value="HYDROXYPROLINE-RICH GLYCOPROTEIN-LIKE"/>
    <property type="match status" value="1"/>
</dbReference>
<proteinExistence type="predicted"/>
<dbReference type="PANTHER" id="PTHR47911:SF1">
    <property type="entry name" value="OS06G0664400 PROTEIN"/>
    <property type="match status" value="1"/>
</dbReference>